<organism evidence="2 3">
    <name type="scientific">Aquimarina hainanensis</name>
    <dbReference type="NCBI Taxonomy" id="1578017"/>
    <lineage>
        <taxon>Bacteria</taxon>
        <taxon>Pseudomonadati</taxon>
        <taxon>Bacteroidota</taxon>
        <taxon>Flavobacteriia</taxon>
        <taxon>Flavobacteriales</taxon>
        <taxon>Flavobacteriaceae</taxon>
        <taxon>Aquimarina</taxon>
    </lineage>
</organism>
<reference evidence="3" key="1">
    <citation type="journal article" date="2019" name="Int. J. Syst. Evol. Microbiol.">
        <title>The Global Catalogue of Microorganisms (GCM) 10K type strain sequencing project: providing services to taxonomists for standard genome sequencing and annotation.</title>
        <authorList>
            <consortium name="The Broad Institute Genomics Platform"/>
            <consortium name="The Broad Institute Genome Sequencing Center for Infectious Disease"/>
            <person name="Wu L."/>
            <person name="Ma J."/>
        </authorList>
    </citation>
    <scope>NUCLEOTIDE SEQUENCE [LARGE SCALE GENOMIC DNA]</scope>
    <source>
        <strain evidence="3">KCTC 42423</strain>
    </source>
</reference>
<evidence type="ECO:0000259" key="1">
    <source>
        <dbReference type="Pfam" id="PF23019"/>
    </source>
</evidence>
<dbReference type="RefSeq" id="WP_378253354.1">
    <property type="nucleotide sequence ID" value="NZ_JBHSJV010000001.1"/>
</dbReference>
<evidence type="ECO:0000313" key="3">
    <source>
        <dbReference type="Proteomes" id="UP001597459"/>
    </source>
</evidence>
<dbReference type="Proteomes" id="UP001597459">
    <property type="component" value="Unassembled WGS sequence"/>
</dbReference>
<name>A0ABW5N917_9FLAO</name>
<comment type="caution">
    <text evidence="2">The sequence shown here is derived from an EMBL/GenBank/DDBJ whole genome shotgun (WGS) entry which is preliminary data.</text>
</comment>
<evidence type="ECO:0000313" key="2">
    <source>
        <dbReference type="EMBL" id="MFD2591636.1"/>
    </source>
</evidence>
<keyword evidence="3" id="KW-1185">Reference proteome</keyword>
<feature type="domain" description="DUF7033" evidence="1">
    <location>
        <begin position="70"/>
        <end position="157"/>
    </location>
</feature>
<sequence>MEVDFTSKIESFIAHDGPKFSYGKKPLGKELFFQSTALLFEQGINDVAVKVVDWEDTKCFFGVTHEKSALPFDIFAASFYLLSRYEEYLPHVKDGLGRYSATESIAYIHDFLKDPVVDIWALKFKNKIQERFPEIGFQKKQFSIQPVVYVSSALAYNKIGLLQSSIGILKDLIYLRFHQIKYRFNVLVGLKKDPFDTFDFFIRLQKSKKRKLIVFFGVGDYSSYEININHNNELYRRMIKHVADYIEVGLRVSYEGVCDFLKLKKEKQRIEQIVNRQSQYSLCTFFKIKLPEAYRNFVELEIKRDFSMGYAEYSGFRAGTCTPFLFYDLDYEVQTPLMVYPTSFTSLSLLKEGRDKESVLKNIIYYLDKIKKVQGICVPVFLNEMLGELNEQKYWKTIFEHLWNIDESRELK</sequence>
<dbReference type="EMBL" id="JBHULX010000022">
    <property type="protein sequence ID" value="MFD2591636.1"/>
    <property type="molecule type" value="Genomic_DNA"/>
</dbReference>
<accession>A0ABW5N917</accession>
<dbReference type="InterPro" id="IPR054297">
    <property type="entry name" value="DUF7033"/>
</dbReference>
<protein>
    <submittedName>
        <fullName evidence="2">Polysaccharide deacetylase family protein</fullName>
    </submittedName>
</protein>
<dbReference type="Pfam" id="PF23019">
    <property type="entry name" value="DUF7033"/>
    <property type="match status" value="1"/>
</dbReference>
<gene>
    <name evidence="2" type="ORF">ACFSTE_12430</name>
</gene>
<dbReference type="CDD" id="cd10931">
    <property type="entry name" value="CE4_u7"/>
    <property type="match status" value="1"/>
</dbReference>
<proteinExistence type="predicted"/>